<organism evidence="1 2">
    <name type="scientific">Lachancea mirantina</name>
    <dbReference type="NCBI Taxonomy" id="1230905"/>
    <lineage>
        <taxon>Eukaryota</taxon>
        <taxon>Fungi</taxon>
        <taxon>Dikarya</taxon>
        <taxon>Ascomycota</taxon>
        <taxon>Saccharomycotina</taxon>
        <taxon>Saccharomycetes</taxon>
        <taxon>Saccharomycetales</taxon>
        <taxon>Saccharomycetaceae</taxon>
        <taxon>Lachancea</taxon>
    </lineage>
</organism>
<name>A0A1G4KBH8_9SACH</name>
<proteinExistence type="predicted"/>
<gene>
    <name evidence="1" type="ORF">LAMI_0G12706G</name>
</gene>
<dbReference type="EMBL" id="LT598469">
    <property type="protein sequence ID" value="SCV01633.1"/>
    <property type="molecule type" value="Genomic_DNA"/>
</dbReference>
<sequence length="351" mass="40890">MGQESLLKSLSREEGDFLAVKEQFLLEKTLASDPDLSKLVSNAILPHLRPVQGFLSHHRFSIGSFLSHESIVESLAYDLDTRDITNALLPNYQRIKWLMGVRNIDCGKEKKTGLLSDCLQLLIISHFTFRADDSDTVQTLTEKWISHFIRNEVLLSFDKKSQLLKLLAEYTNHATERPLLLLSKICSYHWRVIWMVVNLKIHRQQFDVAALIIKDLMRLIEISLIRFIEHSKGVGTFFKRPCAAHEKIYQERLSKLNYKRIVSNSKSMQTLDETQATQRQKMIIECLLTVLGHIEWTKRFQIFVCENQDLHLYFDKYRVYLLSGSLMSKDTEIIAKVRKVRWPTFALTCSK</sequence>
<accession>A0A1G4KBH8</accession>
<reference evidence="1 2" key="1">
    <citation type="submission" date="2016-03" db="EMBL/GenBank/DDBJ databases">
        <authorList>
            <person name="Devillers H."/>
        </authorList>
    </citation>
    <scope>NUCLEOTIDE SEQUENCE [LARGE SCALE GENOMIC DNA]</scope>
    <source>
        <strain evidence="1">CBS 11717</strain>
    </source>
</reference>
<evidence type="ECO:0000313" key="2">
    <source>
        <dbReference type="Proteomes" id="UP000191024"/>
    </source>
</evidence>
<evidence type="ECO:0000313" key="1">
    <source>
        <dbReference type="EMBL" id="SCV01633.1"/>
    </source>
</evidence>
<dbReference type="Proteomes" id="UP000191024">
    <property type="component" value="Chromosome G"/>
</dbReference>
<dbReference type="OrthoDB" id="4055114at2759"/>
<dbReference type="STRING" id="1230905.A0A1G4KBH8"/>
<dbReference type="AlphaFoldDB" id="A0A1G4KBH8"/>
<keyword evidence="2" id="KW-1185">Reference proteome</keyword>
<protein>
    <submittedName>
        <fullName evidence="1">LAMI_0G12706g1_1</fullName>
    </submittedName>
</protein>